<dbReference type="InterPro" id="IPR036513">
    <property type="entry name" value="STAS_dom_sf"/>
</dbReference>
<dbReference type="CDD" id="cd07043">
    <property type="entry name" value="STAS_anti-anti-sigma_factors"/>
    <property type="match status" value="1"/>
</dbReference>
<protein>
    <recommendedName>
        <fullName evidence="2">Anti-sigma factor antagonist</fullName>
    </recommendedName>
</protein>
<sequence>MPSVSGPRSTLSVASAAERDAVVVRLAGDLDAGTVHVLREELKRVWDNPPPVLVLEVGEVAFCDSRGLSELIAALQRGQATNVRLALAGVQGVLARVLTITGLRKVFEQYGTVADALDGTSTPDAGGQGGDHRGDHFGGLFETAGDR</sequence>
<accession>A0ABQ4G0J1</accession>
<dbReference type="EMBL" id="BOOC01000014">
    <property type="protein sequence ID" value="GIH40565.1"/>
    <property type="molecule type" value="Genomic_DNA"/>
</dbReference>
<comment type="similarity">
    <text evidence="1 2">Belongs to the anti-sigma-factor antagonist family.</text>
</comment>
<reference evidence="5 6" key="1">
    <citation type="submission" date="2021-01" db="EMBL/GenBank/DDBJ databases">
        <title>Whole genome shotgun sequence of Microbispora corallina NBRC 16416.</title>
        <authorList>
            <person name="Komaki H."/>
            <person name="Tamura T."/>
        </authorList>
    </citation>
    <scope>NUCLEOTIDE SEQUENCE [LARGE SCALE GENOMIC DNA]</scope>
    <source>
        <strain evidence="5 6">NBRC 16416</strain>
    </source>
</reference>
<comment type="caution">
    <text evidence="5">The sequence shown here is derived from an EMBL/GenBank/DDBJ whole genome shotgun (WGS) entry which is preliminary data.</text>
</comment>
<dbReference type="Gene3D" id="3.30.750.24">
    <property type="entry name" value="STAS domain"/>
    <property type="match status" value="1"/>
</dbReference>
<evidence type="ECO:0000313" key="6">
    <source>
        <dbReference type="Proteomes" id="UP000603904"/>
    </source>
</evidence>
<dbReference type="InterPro" id="IPR003658">
    <property type="entry name" value="Anti-sigma_ant"/>
</dbReference>
<keyword evidence="6" id="KW-1185">Reference proteome</keyword>
<feature type="domain" description="STAS" evidence="4">
    <location>
        <begin position="11"/>
        <end position="120"/>
    </location>
</feature>
<evidence type="ECO:0000259" key="4">
    <source>
        <dbReference type="PROSITE" id="PS50801"/>
    </source>
</evidence>
<evidence type="ECO:0000256" key="1">
    <source>
        <dbReference type="ARBA" id="ARBA00009013"/>
    </source>
</evidence>
<organism evidence="5 6">
    <name type="scientific">Microbispora corallina</name>
    <dbReference type="NCBI Taxonomy" id="83302"/>
    <lineage>
        <taxon>Bacteria</taxon>
        <taxon>Bacillati</taxon>
        <taxon>Actinomycetota</taxon>
        <taxon>Actinomycetes</taxon>
        <taxon>Streptosporangiales</taxon>
        <taxon>Streptosporangiaceae</taxon>
        <taxon>Microbispora</taxon>
    </lineage>
</organism>
<dbReference type="InterPro" id="IPR002645">
    <property type="entry name" value="STAS_dom"/>
</dbReference>
<dbReference type="NCBIfam" id="TIGR00377">
    <property type="entry name" value="ant_ant_sig"/>
    <property type="match status" value="1"/>
</dbReference>
<proteinExistence type="inferred from homology"/>
<feature type="region of interest" description="Disordered" evidence="3">
    <location>
        <begin position="119"/>
        <end position="147"/>
    </location>
</feature>
<evidence type="ECO:0000256" key="2">
    <source>
        <dbReference type="RuleBase" id="RU003749"/>
    </source>
</evidence>
<dbReference type="PROSITE" id="PS50801">
    <property type="entry name" value="STAS"/>
    <property type="match status" value="1"/>
</dbReference>
<dbReference type="PANTHER" id="PTHR33495:SF2">
    <property type="entry name" value="ANTI-SIGMA FACTOR ANTAGONIST TM_1081-RELATED"/>
    <property type="match status" value="1"/>
</dbReference>
<dbReference type="Pfam" id="PF01740">
    <property type="entry name" value="STAS"/>
    <property type="match status" value="1"/>
</dbReference>
<dbReference type="PANTHER" id="PTHR33495">
    <property type="entry name" value="ANTI-SIGMA FACTOR ANTAGONIST TM_1081-RELATED-RELATED"/>
    <property type="match status" value="1"/>
</dbReference>
<dbReference type="SUPFAM" id="SSF52091">
    <property type="entry name" value="SpoIIaa-like"/>
    <property type="match status" value="1"/>
</dbReference>
<evidence type="ECO:0000313" key="5">
    <source>
        <dbReference type="EMBL" id="GIH40565.1"/>
    </source>
</evidence>
<evidence type="ECO:0000256" key="3">
    <source>
        <dbReference type="SAM" id="MobiDB-lite"/>
    </source>
</evidence>
<dbReference type="Proteomes" id="UP000603904">
    <property type="component" value="Unassembled WGS sequence"/>
</dbReference>
<gene>
    <name evidence="5" type="ORF">Mco01_35650</name>
</gene>
<name>A0ABQ4G0J1_9ACTN</name>